<reference evidence="2" key="1">
    <citation type="submission" date="2016-10" db="EMBL/GenBank/DDBJ databases">
        <authorList>
            <person name="Varghese N."/>
            <person name="Submissions S."/>
        </authorList>
    </citation>
    <scope>NUCLEOTIDE SEQUENCE [LARGE SCALE GENOMIC DNA]</scope>
    <source>
        <strain evidence="2">Nm44</strain>
    </source>
</reference>
<dbReference type="AlphaFoldDB" id="A0A1I4WME2"/>
<sequence length="134" mass="15380">MIRKPFQFCDVKTRPTKCASEVTQNGWLRSMLKTCVNNPLKFRYVLFDIWFAAAENFETVLRSGKHFVAALKDNWQVALTLEDKQQGHFVKVSELVLSDQQAVRGWLKGFDQEVLLVRRVFTNKDGSTGALNLV</sequence>
<gene>
    <name evidence="1" type="ORF">SAMN05421863_11135</name>
</gene>
<dbReference type="InterPro" id="IPR012337">
    <property type="entry name" value="RNaseH-like_sf"/>
</dbReference>
<name>A0A1I4WME2_9PROT</name>
<keyword evidence="2" id="KW-1185">Reference proteome</keyword>
<evidence type="ECO:0008006" key="3">
    <source>
        <dbReference type="Google" id="ProtNLM"/>
    </source>
</evidence>
<dbReference type="Proteomes" id="UP000183287">
    <property type="component" value="Unassembled WGS sequence"/>
</dbReference>
<evidence type="ECO:0000313" key="1">
    <source>
        <dbReference type="EMBL" id="SFN14373.1"/>
    </source>
</evidence>
<protein>
    <recommendedName>
        <fullName evidence="3">Transposase IS701-like DDE domain-containing protein</fullName>
    </recommendedName>
</protein>
<dbReference type="SUPFAM" id="SSF53098">
    <property type="entry name" value="Ribonuclease H-like"/>
    <property type="match status" value="1"/>
</dbReference>
<proteinExistence type="predicted"/>
<organism evidence="1 2">
    <name type="scientific">Nitrosomonas communis</name>
    <dbReference type="NCBI Taxonomy" id="44574"/>
    <lineage>
        <taxon>Bacteria</taxon>
        <taxon>Pseudomonadati</taxon>
        <taxon>Pseudomonadota</taxon>
        <taxon>Betaproteobacteria</taxon>
        <taxon>Nitrosomonadales</taxon>
        <taxon>Nitrosomonadaceae</taxon>
        <taxon>Nitrosomonas</taxon>
    </lineage>
</organism>
<evidence type="ECO:0000313" key="2">
    <source>
        <dbReference type="Proteomes" id="UP000183287"/>
    </source>
</evidence>
<accession>A0A1I4WME2</accession>
<dbReference type="EMBL" id="FOUB01000113">
    <property type="protein sequence ID" value="SFN14373.1"/>
    <property type="molecule type" value="Genomic_DNA"/>
</dbReference>